<dbReference type="NCBIfam" id="TIGR00595">
    <property type="entry name" value="priA"/>
    <property type="match status" value="1"/>
</dbReference>
<evidence type="ECO:0000259" key="13">
    <source>
        <dbReference type="PROSITE" id="PS51192"/>
    </source>
</evidence>
<dbReference type="PROSITE" id="PS51192">
    <property type="entry name" value="HELICASE_ATP_BIND_1"/>
    <property type="match status" value="1"/>
</dbReference>
<organism evidence="15">
    <name type="scientific">hydrothermal vent metagenome</name>
    <dbReference type="NCBI Taxonomy" id="652676"/>
    <lineage>
        <taxon>unclassified sequences</taxon>
        <taxon>metagenomes</taxon>
        <taxon>ecological metagenomes</taxon>
    </lineage>
</organism>
<evidence type="ECO:0000256" key="12">
    <source>
        <dbReference type="ARBA" id="ARBA00048988"/>
    </source>
</evidence>
<dbReference type="GO" id="GO:0005524">
    <property type="term" value="F:ATP binding"/>
    <property type="evidence" value="ECO:0007669"/>
    <property type="project" value="UniProtKB-KW"/>
</dbReference>
<keyword evidence="9" id="KW-0238">DNA-binding</keyword>
<dbReference type="GO" id="GO:0006302">
    <property type="term" value="P:double-strand break repair"/>
    <property type="evidence" value="ECO:0007669"/>
    <property type="project" value="InterPro"/>
</dbReference>
<keyword evidence="6 15" id="KW-0347">Helicase</keyword>
<evidence type="ECO:0000256" key="5">
    <source>
        <dbReference type="ARBA" id="ARBA00022801"/>
    </source>
</evidence>
<keyword evidence="8" id="KW-0067">ATP-binding</keyword>
<dbReference type="PANTHER" id="PTHR30580:SF0">
    <property type="entry name" value="PRIMOSOMAL PROTEIN N"/>
    <property type="match status" value="1"/>
</dbReference>
<dbReference type="GO" id="GO:0046872">
    <property type="term" value="F:metal ion binding"/>
    <property type="evidence" value="ECO:0007669"/>
    <property type="project" value="UniProtKB-KW"/>
</dbReference>
<evidence type="ECO:0000256" key="6">
    <source>
        <dbReference type="ARBA" id="ARBA00022806"/>
    </source>
</evidence>
<dbReference type="SUPFAM" id="SSF52540">
    <property type="entry name" value="P-loop containing nucleoside triphosphate hydrolases"/>
    <property type="match status" value="2"/>
</dbReference>
<dbReference type="GO" id="GO:0043138">
    <property type="term" value="F:3'-5' DNA helicase activity"/>
    <property type="evidence" value="ECO:0007669"/>
    <property type="project" value="UniProtKB-EC"/>
</dbReference>
<dbReference type="SMART" id="SM00487">
    <property type="entry name" value="DEXDc"/>
    <property type="match status" value="1"/>
</dbReference>
<dbReference type="Pfam" id="PF18074">
    <property type="entry name" value="PriA_C"/>
    <property type="match status" value="1"/>
</dbReference>
<keyword evidence="2" id="KW-0235">DNA replication</keyword>
<dbReference type="InterPro" id="IPR027417">
    <property type="entry name" value="P-loop_NTPase"/>
</dbReference>
<dbReference type="CDD" id="cd17929">
    <property type="entry name" value="DEXHc_priA"/>
    <property type="match status" value="1"/>
</dbReference>
<dbReference type="Pfam" id="PF18319">
    <property type="entry name" value="Zn_ribbon_PriA"/>
    <property type="match status" value="1"/>
</dbReference>
<dbReference type="GO" id="GO:0006270">
    <property type="term" value="P:DNA replication initiation"/>
    <property type="evidence" value="ECO:0007669"/>
    <property type="project" value="TreeGrafter"/>
</dbReference>
<dbReference type="Pfam" id="PF00271">
    <property type="entry name" value="Helicase_C"/>
    <property type="match status" value="1"/>
</dbReference>
<gene>
    <name evidence="15" type="ORF">MNBD_GAMMA22-218</name>
</gene>
<dbReference type="GO" id="GO:0016787">
    <property type="term" value="F:hydrolase activity"/>
    <property type="evidence" value="ECO:0007669"/>
    <property type="project" value="UniProtKB-KW"/>
</dbReference>
<keyword evidence="3" id="KW-0479">Metal-binding</keyword>
<dbReference type="InterPro" id="IPR041222">
    <property type="entry name" value="PriA_3primeBD"/>
</dbReference>
<dbReference type="PANTHER" id="PTHR30580">
    <property type="entry name" value="PRIMOSOMAL PROTEIN N"/>
    <property type="match status" value="1"/>
</dbReference>
<sequence>MSQKNKLFRVAVASPLRRTFDYLGPGSDCHSESGMSFNFNAELNYTTIEVGMRVSVPFRGKLLVGIVLQEIESSDVATNKLRIIDSVLDTEPLLNAQDIKLLQWASHYYQHPIGEVIQASIPALLRQGKAANAATQKVWSLSELGQTQLQDSATSLKRSPKQKQIMLLFERYSNTGITEQDFATISDLGNWRDSINRLVKKQWLIESEQTVTITKQKNSAHNVSSKETTHQLNQAQQQAVSALLIALQQQDFKAFLLHGVTGSGKTEVYLQAAQACLAKQQQVLILVPEIGLTPQLISRFQQRLNATIVTSHSGLNDTQRLTAWLAFRNAQADILIGTRSAVFTPMQRPGLIIIDEEHDLSLKQQDGFRYSARDIAIMRARNLKIPIILGSATPSLESLYNVQQQRFSLLHLPERAGKAIPPKINIIDVRHLPMKESLSSHLMDRMHWHLEQGKQVILFLNRRGYSPTLMCHDCGWCADCLRCDKHMTIHLSANRLRCHHCGSERPIETCCPNCDSDNLLNIGHGTQRIEETLEKYFPQYHTVRIDRDNTRRKGALDKIFDEIHQGKHQILLGTQIIAKGHHFPDVTLVGIVDIDQGLFSADFRASERMAQLILQVSGRAGRAETPGEVAIQTHHPEHTFLQALINKGYGEFSKELLHERYETQFPPYTHLALLRAQATAQNPPQQFLFEAKQIVNQLNNQLECYGPFPAPMERRAGKFRSQLVILAKDRKTLHHCLTPLVQQLEMKKTNTIRWSIDVDPMEMF</sequence>
<dbReference type="GO" id="GO:0006269">
    <property type="term" value="P:DNA replication, synthesis of primer"/>
    <property type="evidence" value="ECO:0007669"/>
    <property type="project" value="UniProtKB-KW"/>
</dbReference>
<evidence type="ECO:0000256" key="9">
    <source>
        <dbReference type="ARBA" id="ARBA00023125"/>
    </source>
</evidence>
<keyword evidence="7" id="KW-0862">Zinc</keyword>
<dbReference type="EMBL" id="UOFS01000004">
    <property type="protein sequence ID" value="VAW90908.1"/>
    <property type="molecule type" value="Genomic_DNA"/>
</dbReference>
<evidence type="ECO:0000256" key="11">
    <source>
        <dbReference type="ARBA" id="ARBA00034808"/>
    </source>
</evidence>
<dbReference type="InterPro" id="IPR042115">
    <property type="entry name" value="PriA_3primeBD_sf"/>
</dbReference>
<evidence type="ECO:0000256" key="3">
    <source>
        <dbReference type="ARBA" id="ARBA00022723"/>
    </source>
</evidence>
<dbReference type="Pfam" id="PF00270">
    <property type="entry name" value="DEAD"/>
    <property type="match status" value="1"/>
</dbReference>
<dbReference type="Gene3D" id="3.40.50.300">
    <property type="entry name" value="P-loop containing nucleotide triphosphate hydrolases"/>
    <property type="match status" value="2"/>
</dbReference>
<comment type="catalytic activity">
    <reaction evidence="12">
        <text>ATP + H2O = ADP + phosphate + H(+)</text>
        <dbReference type="Rhea" id="RHEA:13065"/>
        <dbReference type="ChEBI" id="CHEBI:15377"/>
        <dbReference type="ChEBI" id="CHEBI:15378"/>
        <dbReference type="ChEBI" id="CHEBI:30616"/>
        <dbReference type="ChEBI" id="CHEBI:43474"/>
        <dbReference type="ChEBI" id="CHEBI:456216"/>
        <dbReference type="EC" id="5.6.2.4"/>
    </reaction>
</comment>
<feature type="domain" description="Helicase C-terminal" evidence="14">
    <location>
        <begin position="506"/>
        <end position="669"/>
    </location>
</feature>
<dbReference type="InterPro" id="IPR001650">
    <property type="entry name" value="Helicase_C-like"/>
</dbReference>
<dbReference type="InterPro" id="IPR041236">
    <property type="entry name" value="PriA_C"/>
</dbReference>
<dbReference type="InterPro" id="IPR011545">
    <property type="entry name" value="DEAD/DEAH_box_helicase_dom"/>
</dbReference>
<dbReference type="HAMAP" id="MF_00983">
    <property type="entry name" value="PriA"/>
    <property type="match status" value="1"/>
</dbReference>
<dbReference type="PROSITE" id="PS51194">
    <property type="entry name" value="HELICASE_CTER"/>
    <property type="match status" value="1"/>
</dbReference>
<evidence type="ECO:0000256" key="8">
    <source>
        <dbReference type="ARBA" id="ARBA00022840"/>
    </source>
</evidence>
<dbReference type="AlphaFoldDB" id="A0A3B0ZBY8"/>
<evidence type="ECO:0000256" key="7">
    <source>
        <dbReference type="ARBA" id="ARBA00022833"/>
    </source>
</evidence>
<keyword evidence="5" id="KW-0378">Hydrolase</keyword>
<dbReference type="InterPro" id="IPR005259">
    <property type="entry name" value="PriA"/>
</dbReference>
<dbReference type="FunFam" id="3.40.50.300:FF:000489">
    <property type="entry name" value="Primosome assembly protein PriA"/>
    <property type="match status" value="1"/>
</dbReference>
<dbReference type="InterPro" id="IPR040498">
    <property type="entry name" value="PriA_CRR"/>
</dbReference>
<protein>
    <recommendedName>
        <fullName evidence="11">DNA 3'-5' helicase</fullName>
        <ecNumber evidence="11">5.6.2.4</ecNumber>
    </recommendedName>
</protein>
<keyword evidence="10" id="KW-0413">Isomerase</keyword>
<dbReference type="FunFam" id="3.40.1440.60:FF:000001">
    <property type="entry name" value="Primosomal protein N"/>
    <property type="match status" value="1"/>
</dbReference>
<name>A0A3B0ZBY8_9ZZZZ</name>
<keyword evidence="1" id="KW-0639">Primosome</keyword>
<dbReference type="GO" id="GO:1990077">
    <property type="term" value="C:primosome complex"/>
    <property type="evidence" value="ECO:0007669"/>
    <property type="project" value="UniProtKB-KW"/>
</dbReference>
<dbReference type="GO" id="GO:0003677">
    <property type="term" value="F:DNA binding"/>
    <property type="evidence" value="ECO:0007669"/>
    <property type="project" value="UniProtKB-KW"/>
</dbReference>
<keyword evidence="4" id="KW-0547">Nucleotide-binding</keyword>
<evidence type="ECO:0000256" key="1">
    <source>
        <dbReference type="ARBA" id="ARBA00022515"/>
    </source>
</evidence>
<dbReference type="GO" id="GO:0006310">
    <property type="term" value="P:DNA recombination"/>
    <property type="evidence" value="ECO:0007669"/>
    <property type="project" value="InterPro"/>
</dbReference>
<evidence type="ECO:0000259" key="14">
    <source>
        <dbReference type="PROSITE" id="PS51194"/>
    </source>
</evidence>
<evidence type="ECO:0000256" key="4">
    <source>
        <dbReference type="ARBA" id="ARBA00022741"/>
    </source>
</evidence>
<accession>A0A3B0ZBY8</accession>
<dbReference type="NCBIfam" id="NF004067">
    <property type="entry name" value="PRK05580.1-4"/>
    <property type="match status" value="1"/>
</dbReference>
<feature type="domain" description="Helicase ATP-binding" evidence="13">
    <location>
        <begin position="246"/>
        <end position="412"/>
    </location>
</feature>
<evidence type="ECO:0000313" key="15">
    <source>
        <dbReference type="EMBL" id="VAW90908.1"/>
    </source>
</evidence>
<reference evidence="15" key="1">
    <citation type="submission" date="2018-06" db="EMBL/GenBank/DDBJ databases">
        <authorList>
            <person name="Zhirakovskaya E."/>
        </authorList>
    </citation>
    <scope>NUCLEOTIDE SEQUENCE</scope>
</reference>
<dbReference type="CDD" id="cd18804">
    <property type="entry name" value="SF2_C_priA"/>
    <property type="match status" value="1"/>
</dbReference>
<dbReference type="Pfam" id="PF17764">
    <property type="entry name" value="PriA_3primeBD"/>
    <property type="match status" value="1"/>
</dbReference>
<proteinExistence type="inferred from homology"/>
<evidence type="ECO:0000256" key="10">
    <source>
        <dbReference type="ARBA" id="ARBA00023235"/>
    </source>
</evidence>
<evidence type="ECO:0000256" key="2">
    <source>
        <dbReference type="ARBA" id="ARBA00022705"/>
    </source>
</evidence>
<dbReference type="Gene3D" id="3.40.1440.60">
    <property type="entry name" value="PriA, 3(prime) DNA-binding domain"/>
    <property type="match status" value="1"/>
</dbReference>
<dbReference type="NCBIfam" id="NF004065">
    <property type="entry name" value="PRK05580.1-1"/>
    <property type="match status" value="1"/>
</dbReference>
<dbReference type="InterPro" id="IPR014001">
    <property type="entry name" value="Helicase_ATP-bd"/>
</dbReference>
<dbReference type="EC" id="5.6.2.4" evidence="11"/>
<dbReference type="SMART" id="SM00490">
    <property type="entry name" value="HELICc"/>
    <property type="match status" value="1"/>
</dbReference>